<evidence type="ECO:0000256" key="3">
    <source>
        <dbReference type="ARBA" id="ARBA00022801"/>
    </source>
</evidence>
<evidence type="ECO:0000256" key="4">
    <source>
        <dbReference type="ARBA" id="ARBA00023134"/>
    </source>
</evidence>
<dbReference type="AlphaFoldDB" id="A0A3P5WDZ8"/>
<keyword evidence="2" id="KW-0547">Nucleotide-binding</keyword>
<accession>A0A3P5WDZ8</accession>
<evidence type="ECO:0000256" key="1">
    <source>
        <dbReference type="ARBA" id="ARBA00009625"/>
    </source>
</evidence>
<dbReference type="InterPro" id="IPR052040">
    <property type="entry name" value="GTPase/Isobutyryl-CoA_mutase"/>
</dbReference>
<dbReference type="SUPFAM" id="SSF52540">
    <property type="entry name" value="P-loop containing nucleoside triphosphate hydrolases"/>
    <property type="match status" value="1"/>
</dbReference>
<keyword evidence="3 7" id="KW-0378">Hydrolase</keyword>
<dbReference type="NCBIfam" id="TIGR00750">
    <property type="entry name" value="lao"/>
    <property type="match status" value="1"/>
</dbReference>
<gene>
    <name evidence="7" type="ORF">XINFAN_00285</name>
</gene>
<proteinExistence type="inferred from homology"/>
<name>A0A3P5WDZ8_9RHOB</name>
<protein>
    <submittedName>
        <fullName evidence="7">Putative GTPase/MT1543</fullName>
        <ecNumber evidence="7">3.6.-.-</ecNumber>
    </submittedName>
</protein>
<evidence type="ECO:0000256" key="2">
    <source>
        <dbReference type="ARBA" id="ARBA00022741"/>
    </source>
</evidence>
<keyword evidence="8" id="KW-1185">Reference proteome</keyword>
<dbReference type="EMBL" id="UXAW01000032">
    <property type="protein sequence ID" value="VDC19898.1"/>
    <property type="molecule type" value="Genomic_DNA"/>
</dbReference>
<dbReference type="RefSeq" id="WP_124084726.1">
    <property type="nucleotide sequence ID" value="NZ_UXAW01000032.1"/>
</dbReference>
<feature type="domain" description="AAA+ ATPase" evidence="6">
    <location>
        <begin position="58"/>
        <end position="195"/>
    </location>
</feature>
<evidence type="ECO:0000313" key="8">
    <source>
        <dbReference type="Proteomes" id="UP000277498"/>
    </source>
</evidence>
<dbReference type="Gene3D" id="3.40.50.300">
    <property type="entry name" value="P-loop containing nucleotide triphosphate hydrolases"/>
    <property type="match status" value="1"/>
</dbReference>
<dbReference type="SMART" id="SM00382">
    <property type="entry name" value="AAA"/>
    <property type="match status" value="1"/>
</dbReference>
<dbReference type="Pfam" id="PF03308">
    <property type="entry name" value="MeaB"/>
    <property type="match status" value="1"/>
</dbReference>
<dbReference type="Proteomes" id="UP000277498">
    <property type="component" value="Unassembled WGS sequence"/>
</dbReference>
<dbReference type="GO" id="GO:0005525">
    <property type="term" value="F:GTP binding"/>
    <property type="evidence" value="ECO:0007669"/>
    <property type="project" value="UniProtKB-KW"/>
</dbReference>
<sequence length="331" mass="34429">MLTGKRQSAPVQYRPSAELVPQVLGGSTSAVARMITRAEAEYDEAAPALSDLYRHGGRAHIVGITGVPGGGKSTLISALIRDYVAAGHKVAVVAVDPSSPYSGGAILGDRIRMGQAADPSRAFIRSMATRGHLGGLSRATFQAVDVLDAAGYSPILIETVGVGQDEVEIVTAAHTVVVLSPPGLGDDIQAIKAGVMEIADIHAISKADRPEAAATAAAIKAMIALGSDAPRSGWQTQVLTLSATTDKGIAALVEAIDAHRVHLQASGELAPREEAIARTRVLSNINHLIRRRFDDGTQAMSAQLQAVAGRASDPLTAAMRLLGPENTEHRT</sequence>
<evidence type="ECO:0000313" key="7">
    <source>
        <dbReference type="EMBL" id="VDC19898.1"/>
    </source>
</evidence>
<keyword evidence="5" id="KW-0143">Chaperone</keyword>
<dbReference type="EC" id="3.6.-.-" evidence="7"/>
<dbReference type="InterPro" id="IPR005129">
    <property type="entry name" value="GTPase_ArgK"/>
</dbReference>
<dbReference type="PANTHER" id="PTHR43087">
    <property type="entry name" value="LYSINE/ARGININE/ORNITHINE TRANSPORT SYSTEM KINASE"/>
    <property type="match status" value="1"/>
</dbReference>
<evidence type="ECO:0000256" key="5">
    <source>
        <dbReference type="ARBA" id="ARBA00023186"/>
    </source>
</evidence>
<dbReference type="OrthoDB" id="9778292at2"/>
<dbReference type="PANTHER" id="PTHR43087:SF1">
    <property type="entry name" value="LAO_AO TRANSPORT SYSTEM ATPASE"/>
    <property type="match status" value="1"/>
</dbReference>
<reference evidence="7 8" key="1">
    <citation type="submission" date="2018-11" db="EMBL/GenBank/DDBJ databases">
        <authorList>
            <person name="Criscuolo A."/>
        </authorList>
    </citation>
    <scope>NUCLEOTIDE SEQUENCE [LARGE SCALE GENOMIC DNA]</scope>
    <source>
        <strain evidence="7">ACIP111625</strain>
    </source>
</reference>
<dbReference type="InterPro" id="IPR003593">
    <property type="entry name" value="AAA+_ATPase"/>
</dbReference>
<comment type="similarity">
    <text evidence="1">Belongs to the SIMIBI class G3E GTPase family. ArgK/MeaB subfamily.</text>
</comment>
<dbReference type="GO" id="GO:0003924">
    <property type="term" value="F:GTPase activity"/>
    <property type="evidence" value="ECO:0007669"/>
    <property type="project" value="InterPro"/>
</dbReference>
<keyword evidence="4" id="KW-0342">GTP-binding</keyword>
<evidence type="ECO:0000259" key="6">
    <source>
        <dbReference type="SMART" id="SM00382"/>
    </source>
</evidence>
<organism evidence="7 8">
    <name type="scientific">Pseudogemmobacter humi</name>
    <dbReference type="NCBI Taxonomy" id="2483812"/>
    <lineage>
        <taxon>Bacteria</taxon>
        <taxon>Pseudomonadati</taxon>
        <taxon>Pseudomonadota</taxon>
        <taxon>Alphaproteobacteria</taxon>
        <taxon>Rhodobacterales</taxon>
        <taxon>Paracoccaceae</taxon>
        <taxon>Pseudogemmobacter</taxon>
    </lineage>
</organism>
<dbReference type="CDD" id="cd03114">
    <property type="entry name" value="MMAA-like"/>
    <property type="match status" value="1"/>
</dbReference>
<dbReference type="InterPro" id="IPR027417">
    <property type="entry name" value="P-loop_NTPase"/>
</dbReference>